<protein>
    <submittedName>
        <fullName evidence="1">Uncharacterized protein</fullName>
    </submittedName>
</protein>
<dbReference type="Proteomes" id="UP000299102">
    <property type="component" value="Unassembled WGS sequence"/>
</dbReference>
<dbReference type="EMBL" id="BGZK01000902">
    <property type="protein sequence ID" value="GBP64574.1"/>
    <property type="molecule type" value="Genomic_DNA"/>
</dbReference>
<comment type="caution">
    <text evidence="1">The sequence shown here is derived from an EMBL/GenBank/DDBJ whole genome shotgun (WGS) entry which is preliminary data.</text>
</comment>
<accession>A0A4C1XPS9</accession>
<sequence length="110" mass="12318">MIEQNRWAPPMTWKKPHLTLLPSDGTRSSFASIIDDCIAYRTPGRRTFFVKVSTFRSIDTYESISRMGSAAVIPGPPRRPRLVFAGQRRRSGDSKPATLLIQAATTLLLN</sequence>
<dbReference type="AlphaFoldDB" id="A0A4C1XPS9"/>
<evidence type="ECO:0000313" key="1">
    <source>
        <dbReference type="EMBL" id="GBP64574.1"/>
    </source>
</evidence>
<evidence type="ECO:0000313" key="2">
    <source>
        <dbReference type="Proteomes" id="UP000299102"/>
    </source>
</evidence>
<name>A0A4C1XPS9_EUMVA</name>
<organism evidence="1 2">
    <name type="scientific">Eumeta variegata</name>
    <name type="common">Bagworm moth</name>
    <name type="synonym">Eumeta japonica</name>
    <dbReference type="NCBI Taxonomy" id="151549"/>
    <lineage>
        <taxon>Eukaryota</taxon>
        <taxon>Metazoa</taxon>
        <taxon>Ecdysozoa</taxon>
        <taxon>Arthropoda</taxon>
        <taxon>Hexapoda</taxon>
        <taxon>Insecta</taxon>
        <taxon>Pterygota</taxon>
        <taxon>Neoptera</taxon>
        <taxon>Endopterygota</taxon>
        <taxon>Lepidoptera</taxon>
        <taxon>Glossata</taxon>
        <taxon>Ditrysia</taxon>
        <taxon>Tineoidea</taxon>
        <taxon>Psychidae</taxon>
        <taxon>Oiketicinae</taxon>
        <taxon>Eumeta</taxon>
    </lineage>
</organism>
<keyword evidence="2" id="KW-1185">Reference proteome</keyword>
<gene>
    <name evidence="1" type="ORF">EVAR_32731_1</name>
</gene>
<proteinExistence type="predicted"/>
<reference evidence="1 2" key="1">
    <citation type="journal article" date="2019" name="Commun. Biol.">
        <title>The bagworm genome reveals a unique fibroin gene that provides high tensile strength.</title>
        <authorList>
            <person name="Kono N."/>
            <person name="Nakamura H."/>
            <person name="Ohtoshi R."/>
            <person name="Tomita M."/>
            <person name="Numata K."/>
            <person name="Arakawa K."/>
        </authorList>
    </citation>
    <scope>NUCLEOTIDE SEQUENCE [LARGE SCALE GENOMIC DNA]</scope>
</reference>